<dbReference type="AlphaFoldDB" id="A0AAU7DV27"/>
<feature type="domain" description="Septum formation-related" evidence="1">
    <location>
        <begin position="8"/>
        <end position="115"/>
    </location>
</feature>
<evidence type="ECO:0000313" key="2">
    <source>
        <dbReference type="EMBL" id="XBH20833.1"/>
    </source>
</evidence>
<organism evidence="2">
    <name type="scientific">Jonesiaceae bacterium BS-20</name>
    <dbReference type="NCBI Taxonomy" id="3120821"/>
    <lineage>
        <taxon>Bacteria</taxon>
        <taxon>Bacillati</taxon>
        <taxon>Actinomycetota</taxon>
        <taxon>Actinomycetes</taxon>
        <taxon>Micrococcales</taxon>
        <taxon>Jonesiaceae</taxon>
    </lineage>
</organism>
<gene>
    <name evidence="2" type="ORF">V5R04_11440</name>
</gene>
<reference evidence="2" key="1">
    <citation type="submission" date="2024-02" db="EMBL/GenBank/DDBJ databases">
        <title>Tomenella chthoni gen. nov. sp. nov., a member of the family Jonesiaceae isolated from bat guano.</title>
        <authorList>
            <person name="Miller S.L."/>
            <person name="King J."/>
            <person name="Sankaranarayanan K."/>
            <person name="Lawson P.A."/>
        </authorList>
    </citation>
    <scope>NUCLEOTIDE SEQUENCE</scope>
    <source>
        <strain evidence="2">BS-20</strain>
    </source>
</reference>
<evidence type="ECO:0000259" key="1">
    <source>
        <dbReference type="Pfam" id="PF13845"/>
    </source>
</evidence>
<dbReference type="Pfam" id="PF13845">
    <property type="entry name" value="Septum_form"/>
    <property type="match status" value="1"/>
</dbReference>
<dbReference type="InterPro" id="IPR026004">
    <property type="entry name" value="Septum_form"/>
</dbReference>
<protein>
    <submittedName>
        <fullName evidence="2">Septum formation family protein</fullName>
    </submittedName>
</protein>
<name>A0AAU7DV27_9MICO</name>
<dbReference type="EMBL" id="CP146203">
    <property type="protein sequence ID" value="XBH20833.1"/>
    <property type="molecule type" value="Genomic_DNA"/>
</dbReference>
<sequence>MRDADTNEITEAQDRADVFEMRVGDCLKTSALGDEVASVPVVPCSEEHEDEIYFSFEIPDGDFPGDAEIDAAAETTCTREFSNFVGTAYEASTLDWSPFTPSAGSWSEGDREVLCVAFDPDGLTTGSLAGAAR</sequence>
<proteinExistence type="predicted"/>
<accession>A0AAU7DV27</accession>